<dbReference type="InParanoid" id="D1YY39"/>
<dbReference type="EMBL" id="AP011532">
    <property type="protein sequence ID" value="BAI61361.1"/>
    <property type="molecule type" value="Genomic_DNA"/>
</dbReference>
<dbReference type="Proteomes" id="UP000001882">
    <property type="component" value="Chromosome"/>
</dbReference>
<accession>D1YY39</accession>
<dbReference type="STRING" id="304371.MCP_1289"/>
<sequence length="40" mass="4729">MTPERRQGLSINKSTLWHIQKNLLHGKKVKLYDKVRAKIV</sequence>
<protein>
    <recommendedName>
        <fullName evidence="3">Transposase</fullName>
    </recommendedName>
</protein>
<name>D1YY39_METPS</name>
<reference evidence="1 2" key="1">
    <citation type="journal article" date="2007" name="Appl. Environ. Microbiol.">
        <title>Isolation of key methanogens for global methane emission from rice paddy fields: a novel isolate affiliated with the clone cluster rice cluster I.</title>
        <authorList>
            <person name="Sakai S."/>
            <person name="Imachi H."/>
            <person name="Sekiguchi Y."/>
            <person name="Ohashi A."/>
            <person name="Harada H."/>
            <person name="Kamagata Y."/>
        </authorList>
    </citation>
    <scope>NUCLEOTIDE SEQUENCE [LARGE SCALE GENOMIC DNA]</scope>
    <source>
        <strain evidence="2">DSM 17711 / JCM 13418 / NBRC 101707 / SANAE</strain>
    </source>
</reference>
<evidence type="ECO:0008006" key="3">
    <source>
        <dbReference type="Google" id="ProtNLM"/>
    </source>
</evidence>
<reference evidence="2" key="3">
    <citation type="journal article" date="2011" name="PLoS ONE">
        <title>Genome sequence of a mesophilic hydrogenotrophic methanogen Methanocella paludicola, the first cultivated representative of the order Methanocellales.</title>
        <authorList>
            <person name="Sakai S."/>
            <person name="Takaki Y."/>
            <person name="Shimamura S."/>
            <person name="Sekine M."/>
            <person name="Tajima T."/>
            <person name="Kosugi H."/>
            <person name="Ichikawa N."/>
            <person name="Tasumi E."/>
            <person name="Hiraki A.T."/>
            <person name="Shimizu A."/>
            <person name="Kato Y."/>
            <person name="Nishiko R."/>
            <person name="Mori K."/>
            <person name="Fujita N."/>
            <person name="Imachi H."/>
            <person name="Takai K."/>
        </authorList>
    </citation>
    <scope>NUCLEOTIDE SEQUENCE [LARGE SCALE GENOMIC DNA]</scope>
    <source>
        <strain evidence="2">DSM 17711 / JCM 13418 / NBRC 101707 / SANAE</strain>
    </source>
</reference>
<gene>
    <name evidence="1" type="ordered locus">MCP_1289</name>
</gene>
<dbReference type="AlphaFoldDB" id="D1YY39"/>
<evidence type="ECO:0000313" key="1">
    <source>
        <dbReference type="EMBL" id="BAI61361.1"/>
    </source>
</evidence>
<reference evidence="1 2" key="2">
    <citation type="journal article" date="2008" name="Int. J. Syst. Evol. Microbiol.">
        <title>Methanocella paludicola gen. nov., sp. nov., a methane-producing archaeon, the first isolate of the lineage 'Rice Cluster I', and proposal of the new archaeal order Methanocellales ord. nov.</title>
        <authorList>
            <person name="Sakai S."/>
            <person name="Imachi H."/>
            <person name="Hanada S."/>
            <person name="Ohashi A."/>
            <person name="Harada H."/>
            <person name="Kamagata Y."/>
        </authorList>
    </citation>
    <scope>NUCLEOTIDE SEQUENCE [LARGE SCALE GENOMIC DNA]</scope>
    <source>
        <strain evidence="2">DSM 17711 / JCM 13418 / NBRC 101707 / SANAE</strain>
    </source>
</reference>
<dbReference type="KEGG" id="mpd:MCP_1289"/>
<proteinExistence type="predicted"/>
<evidence type="ECO:0000313" key="2">
    <source>
        <dbReference type="Proteomes" id="UP000001882"/>
    </source>
</evidence>
<keyword evidence="2" id="KW-1185">Reference proteome</keyword>
<organism evidence="1 2">
    <name type="scientific">Methanocella paludicola (strain DSM 17711 / JCM 13418 / NBRC 101707 / SANAE)</name>
    <dbReference type="NCBI Taxonomy" id="304371"/>
    <lineage>
        <taxon>Archaea</taxon>
        <taxon>Methanobacteriati</taxon>
        <taxon>Methanobacteriota</taxon>
        <taxon>Stenosarchaea group</taxon>
        <taxon>Methanomicrobia</taxon>
        <taxon>Methanocellales</taxon>
        <taxon>Methanocellaceae</taxon>
        <taxon>Methanocella</taxon>
    </lineage>
</organism>